<evidence type="ECO:0000256" key="1">
    <source>
        <dbReference type="SAM" id="Coils"/>
    </source>
</evidence>
<organism evidence="5 6">
    <name type="scientific">Frankliniella fusca</name>
    <dbReference type="NCBI Taxonomy" id="407009"/>
    <lineage>
        <taxon>Eukaryota</taxon>
        <taxon>Metazoa</taxon>
        <taxon>Ecdysozoa</taxon>
        <taxon>Arthropoda</taxon>
        <taxon>Hexapoda</taxon>
        <taxon>Insecta</taxon>
        <taxon>Pterygota</taxon>
        <taxon>Neoptera</taxon>
        <taxon>Paraneoptera</taxon>
        <taxon>Thysanoptera</taxon>
        <taxon>Terebrantia</taxon>
        <taxon>Thripoidea</taxon>
        <taxon>Thripidae</taxon>
        <taxon>Frankliniella</taxon>
    </lineage>
</organism>
<dbReference type="Pfam" id="PF21788">
    <property type="entry name" value="TNP-like_GBD"/>
    <property type="match status" value="1"/>
</dbReference>
<feature type="coiled-coil region" evidence="1">
    <location>
        <begin position="388"/>
        <end position="422"/>
    </location>
</feature>
<feature type="compositionally biased region" description="Basic residues" evidence="2">
    <location>
        <begin position="9"/>
        <end position="30"/>
    </location>
</feature>
<comment type="caution">
    <text evidence="5">The sequence shown here is derived from an EMBL/GenBank/DDBJ whole genome shotgun (WGS) entry which is preliminary data.</text>
</comment>
<sequence>SNSDAECKKSRRKRGKGKKTHIGRQRKQPRSVKNVKEDSTDESQEAGSSAVTDSDSSLAFSEAGHVGCLKSVNEPHLCSDSDAIWETTASEQVNETDLEEVKTPKKKQVKKRRTLAYRRKYSRVQAAHTSDSDEEEALITCSSSFDSDDVSESESSGKGSTDETMPEKTTSPAHSSPDLRDSASKLQPTSSNVEPAYMSSKTNDPFMQQLSNYMKLLLSPEWTVDVSDEAIRIFLINDKDNAAVKINVTFNKKQNSVTAFIHGIPVPPGNKIFQAGCDTENIGSLADYLNVLVSRLTSSFVCAGIQSHKDFWTLDRGFPDFSGGFENPSFRSLSCSILTAGKKSDLCFECRALLRKFESEEKKREKEKIDPCSTRDRDLSKTGIKFKKDKYKKMAKKEKIRADRLQKRVESLKIILDEVLKDELIGLLNGNQHKMSELQKTFWLAQMKAINIDDKRGLRWDPMLIRLALHLHSLSPNAYEFLGDSKILSLPSKRRLFDYSHFIESKEGCQKELLLMMKKKAEACGNDDHFSYINLMFDEMHIKSGLVVNRSTGELVGFTKLSGIDEELAKIQTELKMKTYRPRLAKKVLVYVAQGITNDICDVVAIFTTDDLSAYQLYDRSWDVISHLEEVGLKVLTLTADGASVNRKFFMMHKSLHGSTPFTYCTKNLASEDHRPLYFIIDPPHLLKTIRNALANSFSHRNSRQLWKNGEFLSWQVIEQVYEITKNLNNPGHKLKKAHIKLSSFSVMTVLYATQVLSNSVAQCIEELSGHPKMKKFDTRELVVFIRLINRFFDCLNTKTELSNDDATNLDKEPYTDPNDFRLSFLEIDVLNYFEEWKKEVSERPGVYTDSERSKMIISHQALGALQITIKSIVSSIRYMLDAGAPYVSSRVFNQDPAEQYFGKLRRKRGDGNNPLVKEVLDDRMNLLAQGHVATSAKKGNVQSEKRKELEVDSSHLPSRKVVRKSKE</sequence>
<feature type="domain" description="Transposable element P transposase-like GTP-binding insertion" evidence="4">
    <location>
        <begin position="685"/>
        <end position="804"/>
    </location>
</feature>
<feature type="compositionally biased region" description="Polar residues" evidence="2">
    <location>
        <begin position="184"/>
        <end position="200"/>
    </location>
</feature>
<reference evidence="5" key="2">
    <citation type="journal article" date="2023" name="BMC Genomics">
        <title>Pest status, molecular evolution, and epigenetic factors derived from the genome assembly of Frankliniella fusca, a thysanopteran phytovirus vector.</title>
        <authorList>
            <person name="Catto M.A."/>
            <person name="Labadie P.E."/>
            <person name="Jacobson A.L."/>
            <person name="Kennedy G.G."/>
            <person name="Srinivasan R."/>
            <person name="Hunt B.G."/>
        </authorList>
    </citation>
    <scope>NUCLEOTIDE SEQUENCE</scope>
    <source>
        <strain evidence="5">PL_HMW_Pooled</strain>
    </source>
</reference>
<dbReference type="EMBL" id="JAHWGI010001023">
    <property type="protein sequence ID" value="KAK3920834.1"/>
    <property type="molecule type" value="Genomic_DNA"/>
</dbReference>
<evidence type="ECO:0000259" key="3">
    <source>
        <dbReference type="Pfam" id="PF21787"/>
    </source>
</evidence>
<dbReference type="Pfam" id="PF21787">
    <property type="entry name" value="TNP-like_RNaseH_N"/>
    <property type="match status" value="1"/>
</dbReference>
<evidence type="ECO:0000313" key="6">
    <source>
        <dbReference type="Proteomes" id="UP001219518"/>
    </source>
</evidence>
<dbReference type="AlphaFoldDB" id="A0AAE1HGM9"/>
<feature type="compositionally biased region" description="Basic and acidic residues" evidence="2">
    <location>
        <begin position="944"/>
        <end position="954"/>
    </location>
</feature>
<accession>A0AAE1HGM9</accession>
<dbReference type="InterPro" id="IPR048366">
    <property type="entry name" value="TNP-like_GBD"/>
</dbReference>
<dbReference type="InterPro" id="IPR048365">
    <property type="entry name" value="TNP-like_RNaseH_N"/>
</dbReference>
<keyword evidence="6" id="KW-1185">Reference proteome</keyword>
<keyword evidence="1" id="KW-0175">Coiled coil</keyword>
<feature type="region of interest" description="Disordered" evidence="2">
    <location>
        <begin position="90"/>
        <end position="200"/>
    </location>
</feature>
<evidence type="ECO:0000256" key="2">
    <source>
        <dbReference type="SAM" id="MobiDB-lite"/>
    </source>
</evidence>
<name>A0AAE1HGM9_9NEOP</name>
<feature type="compositionally biased region" description="Low complexity" evidence="2">
    <location>
        <begin position="153"/>
        <end position="163"/>
    </location>
</feature>
<dbReference type="Proteomes" id="UP001219518">
    <property type="component" value="Unassembled WGS sequence"/>
</dbReference>
<protein>
    <submittedName>
        <fullName evidence="5">Transposable element P transposase</fullName>
    </submittedName>
</protein>
<reference evidence="5" key="1">
    <citation type="submission" date="2021-07" db="EMBL/GenBank/DDBJ databases">
        <authorList>
            <person name="Catto M.A."/>
            <person name="Jacobson A."/>
            <person name="Kennedy G."/>
            <person name="Labadie P."/>
            <person name="Hunt B.G."/>
            <person name="Srinivasan R."/>
        </authorList>
    </citation>
    <scope>NUCLEOTIDE SEQUENCE</scope>
    <source>
        <strain evidence="5">PL_HMW_Pooled</strain>
        <tissue evidence="5">Head</tissue>
    </source>
</reference>
<feature type="compositionally biased region" description="Basic residues" evidence="2">
    <location>
        <begin position="104"/>
        <end position="122"/>
    </location>
</feature>
<feature type="compositionally biased region" description="Polar residues" evidence="2">
    <location>
        <begin position="45"/>
        <end position="57"/>
    </location>
</feature>
<evidence type="ECO:0000313" key="5">
    <source>
        <dbReference type="EMBL" id="KAK3920834.1"/>
    </source>
</evidence>
<feature type="compositionally biased region" description="Basic residues" evidence="2">
    <location>
        <begin position="958"/>
        <end position="968"/>
    </location>
</feature>
<feature type="domain" description="Transposable element P transposase-like RNase H" evidence="3">
    <location>
        <begin position="506"/>
        <end position="650"/>
    </location>
</feature>
<proteinExistence type="predicted"/>
<feature type="region of interest" description="Disordered" evidence="2">
    <location>
        <begin position="1"/>
        <end position="57"/>
    </location>
</feature>
<feature type="region of interest" description="Disordered" evidence="2">
    <location>
        <begin position="932"/>
        <end position="968"/>
    </location>
</feature>
<evidence type="ECO:0000259" key="4">
    <source>
        <dbReference type="Pfam" id="PF21788"/>
    </source>
</evidence>
<gene>
    <name evidence="5" type="ORF">KUF71_010071</name>
</gene>
<feature type="non-terminal residue" evidence="5">
    <location>
        <position position="968"/>
    </location>
</feature>